<dbReference type="InterPro" id="IPR011990">
    <property type="entry name" value="TPR-like_helical_dom_sf"/>
</dbReference>
<gene>
    <name evidence="4" type="ORF">AWT59_2417</name>
</gene>
<sequence>MLRSVVTGFTLFVSVIVSGAAFAADSPTMHQIYEAAQAGRLNDAQGMINQVLKEHPNSAKAHYVDAELLAKAGHTNEAGDELNKAERLEPGLAFASPQAVQDLKARISATSAGLVPVTTSQTTQQGFPWGWLLLGIGAIAVITFIMRSLARPNSSPAGYPGNYQPGMSPPGYMPAGGAGYAPVAPSAPGMGSGIISGLATGAALGAGMVAGEELVHHFMDGNRGDGNMIPQAQPNTGWNNQPDTMGGADFGVADNSSWDDSSNIADISGGDDWS</sequence>
<keyword evidence="2" id="KW-1133">Transmembrane helix</keyword>
<feature type="chain" id="PRO_5007483906" evidence="3">
    <location>
        <begin position="24"/>
        <end position="274"/>
    </location>
</feature>
<feature type="compositionally biased region" description="Polar residues" evidence="1">
    <location>
        <begin position="254"/>
        <end position="265"/>
    </location>
</feature>
<name>A0A139BRZ1_9PROT</name>
<dbReference type="Proteomes" id="UP000070578">
    <property type="component" value="Unassembled WGS sequence"/>
</dbReference>
<dbReference type="EMBL" id="LSLI01000073">
    <property type="protein sequence ID" value="KXS31475.1"/>
    <property type="molecule type" value="Genomic_DNA"/>
</dbReference>
<accession>A0A139BRZ1</accession>
<feature type="region of interest" description="Disordered" evidence="1">
    <location>
        <begin position="233"/>
        <end position="274"/>
    </location>
</feature>
<evidence type="ECO:0000313" key="4">
    <source>
        <dbReference type="EMBL" id="KXS31475.1"/>
    </source>
</evidence>
<comment type="caution">
    <text evidence="4">The sequence shown here is derived from an EMBL/GenBank/DDBJ whole genome shotgun (WGS) entry which is preliminary data.</text>
</comment>
<evidence type="ECO:0000256" key="3">
    <source>
        <dbReference type="SAM" id="SignalP"/>
    </source>
</evidence>
<keyword evidence="2" id="KW-0472">Membrane</keyword>
<feature type="transmembrane region" description="Helical" evidence="2">
    <location>
        <begin position="129"/>
        <end position="146"/>
    </location>
</feature>
<protein>
    <submittedName>
        <fullName evidence="4">Uncharacterized protein</fullName>
    </submittedName>
</protein>
<dbReference type="Gene3D" id="1.25.40.10">
    <property type="entry name" value="Tetratricopeptide repeat domain"/>
    <property type="match status" value="1"/>
</dbReference>
<reference evidence="4 5" key="1">
    <citation type="submission" date="2016-02" db="EMBL/GenBank/DDBJ databases">
        <authorList>
            <person name="Wen L."/>
            <person name="He K."/>
            <person name="Yang H."/>
        </authorList>
    </citation>
    <scope>NUCLEOTIDE SEQUENCE [LARGE SCALE GENOMIC DNA]</scope>
    <source>
        <strain evidence="4">ShG14-8</strain>
    </source>
</reference>
<keyword evidence="2" id="KW-0812">Transmembrane</keyword>
<evidence type="ECO:0000313" key="5">
    <source>
        <dbReference type="Proteomes" id="UP000070578"/>
    </source>
</evidence>
<dbReference type="SUPFAM" id="SSF48452">
    <property type="entry name" value="TPR-like"/>
    <property type="match status" value="1"/>
</dbReference>
<organism evidence="4 5">
    <name type="scientific">Candidatus Gallionella acididurans</name>
    <dbReference type="NCBI Taxonomy" id="1796491"/>
    <lineage>
        <taxon>Bacteria</taxon>
        <taxon>Pseudomonadati</taxon>
        <taxon>Pseudomonadota</taxon>
        <taxon>Betaproteobacteria</taxon>
        <taxon>Nitrosomonadales</taxon>
        <taxon>Gallionellaceae</taxon>
        <taxon>Gallionella</taxon>
    </lineage>
</organism>
<keyword evidence="3" id="KW-0732">Signal</keyword>
<evidence type="ECO:0000256" key="2">
    <source>
        <dbReference type="SAM" id="Phobius"/>
    </source>
</evidence>
<reference evidence="4 5" key="2">
    <citation type="submission" date="2016-03" db="EMBL/GenBank/DDBJ databases">
        <title>New uncultured bacterium of the family Gallionellaceae from acid mine drainage: description and reconstruction of genome based on metagenomic analysis of microbial community.</title>
        <authorList>
            <person name="Kadnikov V."/>
            <person name="Ivasenko D."/>
            <person name="Beletsky A."/>
            <person name="Mardanov A."/>
            <person name="Danilova E."/>
            <person name="Pimenov N."/>
            <person name="Karnachuk O."/>
            <person name="Ravin N."/>
        </authorList>
    </citation>
    <scope>NUCLEOTIDE SEQUENCE [LARGE SCALE GENOMIC DNA]</scope>
    <source>
        <strain evidence="4">ShG14-8</strain>
    </source>
</reference>
<feature type="compositionally biased region" description="Polar residues" evidence="1">
    <location>
        <begin position="233"/>
        <end position="243"/>
    </location>
</feature>
<evidence type="ECO:0000256" key="1">
    <source>
        <dbReference type="SAM" id="MobiDB-lite"/>
    </source>
</evidence>
<proteinExistence type="predicted"/>
<dbReference type="AlphaFoldDB" id="A0A139BRZ1"/>
<feature type="signal peptide" evidence="3">
    <location>
        <begin position="1"/>
        <end position="23"/>
    </location>
</feature>